<reference evidence="1 2" key="1">
    <citation type="submission" date="2016-11" db="EMBL/GenBank/DDBJ databases">
        <authorList>
            <person name="Jaros S."/>
            <person name="Januszkiewicz K."/>
            <person name="Wedrychowicz H."/>
        </authorList>
    </citation>
    <scope>NUCLEOTIDE SEQUENCE [LARGE SCALE GENOMIC DNA]</scope>
    <source>
        <strain evidence="1 2">GAS138</strain>
    </source>
</reference>
<dbReference type="RefSeq" id="WP_154072714.1">
    <property type="nucleotide sequence ID" value="NZ_LT670817.1"/>
</dbReference>
<evidence type="ECO:0000313" key="1">
    <source>
        <dbReference type="EMBL" id="SHI04298.1"/>
    </source>
</evidence>
<evidence type="ECO:0000313" key="2">
    <source>
        <dbReference type="Proteomes" id="UP000189796"/>
    </source>
</evidence>
<protein>
    <submittedName>
        <fullName evidence="1">Uncharacterized protein</fullName>
    </submittedName>
</protein>
<gene>
    <name evidence="1" type="ORF">SAMN05443248_7693</name>
</gene>
<dbReference type="AlphaFoldDB" id="A0A1M5XXL7"/>
<name>A0A1M5XXL7_9BRAD</name>
<dbReference type="EMBL" id="LT670817">
    <property type="protein sequence ID" value="SHI04298.1"/>
    <property type="molecule type" value="Genomic_DNA"/>
</dbReference>
<sequence length="53" mass="5874">MPQINDDGPVPYVRSIEGKTETMIPIGPHEAVNETSAKTLGLLAKQKLERRSR</sequence>
<dbReference type="Proteomes" id="UP000189796">
    <property type="component" value="Chromosome I"/>
</dbReference>
<organism evidence="1 2">
    <name type="scientific">Bradyrhizobium erythrophlei</name>
    <dbReference type="NCBI Taxonomy" id="1437360"/>
    <lineage>
        <taxon>Bacteria</taxon>
        <taxon>Pseudomonadati</taxon>
        <taxon>Pseudomonadota</taxon>
        <taxon>Alphaproteobacteria</taxon>
        <taxon>Hyphomicrobiales</taxon>
        <taxon>Nitrobacteraceae</taxon>
        <taxon>Bradyrhizobium</taxon>
    </lineage>
</organism>
<proteinExistence type="predicted"/>
<accession>A0A1M5XXL7</accession>